<dbReference type="SMART" id="SM00267">
    <property type="entry name" value="GGDEF"/>
    <property type="match status" value="1"/>
</dbReference>
<gene>
    <name evidence="3" type="ORF">GCM10008905_06660</name>
</gene>
<dbReference type="Pfam" id="PF00563">
    <property type="entry name" value="EAL"/>
    <property type="match status" value="1"/>
</dbReference>
<feature type="domain" description="EAL" evidence="1">
    <location>
        <begin position="334"/>
        <end position="588"/>
    </location>
</feature>
<dbReference type="Gene3D" id="3.30.70.270">
    <property type="match status" value="1"/>
</dbReference>
<sequence length="588" mass="68375">MEMTKDLKLSVSLDEFKTQYERLKQNEEALRVSEERYRLAVEGANDGLWDWDFVTNKFFISEKWKRELPNEILNPKLSIMGKWTRLIHPEDLNEALNSFKEYLKGNSEYLFCEYRFRTKDDYKWVLTRGKILRDKVGKPIRMAGSISDITYRKIYEEKIKDLAYYDRLTKLPNFHYSKEIIGEKIKNNNGIRKFALFLIDLDNFRNINDTLGHQFGDEVLITIKEKLKLIISDNDILCKTGEDEFLIIKDIDYGKLEAENFAKEILNYFQGPLSIHNHEIYSTISIGIEIYPDNVEDAFGLLRNVDSAMYSAKEKGRNTYEFFNTDIYKDIVKKISLESDLRKAIKNNEFELYYQPQMDLNTEEIIGVEALIRWNHPHKGLISPVQFIPLAENTGLIVNIGKWVIETVCKQNMKWQDMGYEDVVISINVSSIQLQQKDFINFVSDALKKYNMKAELLNIEITESTLMKSIDSVVIKLKSLKELGVGISLDDFGTGYSSLSYLKKLPIDTLKIDKIFIDDVNEHSIEDAITGEIIQLAHKMKIDVVAEGVEEKNQIHLLKSQNCDKIQGYVLSKPVPKEEVIKFFKSKL</sequence>
<reference evidence="4" key="1">
    <citation type="journal article" date="2019" name="Int. J. Syst. Evol. Microbiol.">
        <title>The Global Catalogue of Microorganisms (GCM) 10K type strain sequencing project: providing services to taxonomists for standard genome sequencing and annotation.</title>
        <authorList>
            <consortium name="The Broad Institute Genomics Platform"/>
            <consortium name="The Broad Institute Genome Sequencing Center for Infectious Disease"/>
            <person name="Wu L."/>
            <person name="Ma J."/>
        </authorList>
    </citation>
    <scope>NUCLEOTIDE SEQUENCE [LARGE SCALE GENOMIC DNA]</scope>
    <source>
        <strain evidence="4">JCM 1405</strain>
    </source>
</reference>
<dbReference type="SUPFAM" id="SSF141868">
    <property type="entry name" value="EAL domain-like"/>
    <property type="match status" value="1"/>
</dbReference>
<dbReference type="InterPro" id="IPR035919">
    <property type="entry name" value="EAL_sf"/>
</dbReference>
<proteinExistence type="predicted"/>
<dbReference type="InterPro" id="IPR001610">
    <property type="entry name" value="PAC"/>
</dbReference>
<organism evidence="3 4">
    <name type="scientific">Clostridium malenominatum</name>
    <dbReference type="NCBI Taxonomy" id="1539"/>
    <lineage>
        <taxon>Bacteria</taxon>
        <taxon>Bacillati</taxon>
        <taxon>Bacillota</taxon>
        <taxon>Clostridia</taxon>
        <taxon>Eubacteriales</taxon>
        <taxon>Clostridiaceae</taxon>
        <taxon>Clostridium</taxon>
    </lineage>
</organism>
<dbReference type="InterPro" id="IPR035965">
    <property type="entry name" value="PAS-like_dom_sf"/>
</dbReference>
<dbReference type="PROSITE" id="PS50883">
    <property type="entry name" value="EAL"/>
    <property type="match status" value="1"/>
</dbReference>
<dbReference type="PANTHER" id="PTHR44757:SF2">
    <property type="entry name" value="BIOFILM ARCHITECTURE MAINTENANCE PROTEIN MBAA"/>
    <property type="match status" value="1"/>
</dbReference>
<comment type="caution">
    <text evidence="3">The sequence shown here is derived from an EMBL/GenBank/DDBJ whole genome shotgun (WGS) entry which is preliminary data.</text>
</comment>
<dbReference type="PANTHER" id="PTHR44757">
    <property type="entry name" value="DIGUANYLATE CYCLASE DGCP"/>
    <property type="match status" value="1"/>
</dbReference>
<dbReference type="CDD" id="cd00130">
    <property type="entry name" value="PAS"/>
    <property type="match status" value="1"/>
</dbReference>
<keyword evidence="4" id="KW-1185">Reference proteome</keyword>
<dbReference type="CDD" id="cd01948">
    <property type="entry name" value="EAL"/>
    <property type="match status" value="1"/>
</dbReference>
<evidence type="ECO:0000313" key="4">
    <source>
        <dbReference type="Proteomes" id="UP001500339"/>
    </source>
</evidence>
<name>A0ABP3TW37_9CLOT</name>
<evidence type="ECO:0000259" key="1">
    <source>
        <dbReference type="PROSITE" id="PS50883"/>
    </source>
</evidence>
<evidence type="ECO:0000313" key="3">
    <source>
        <dbReference type="EMBL" id="GAA0719076.1"/>
    </source>
</evidence>
<dbReference type="InterPro" id="IPR013655">
    <property type="entry name" value="PAS_fold_3"/>
</dbReference>
<dbReference type="InterPro" id="IPR000014">
    <property type="entry name" value="PAS"/>
</dbReference>
<accession>A0ABP3TW37</accession>
<dbReference type="InterPro" id="IPR052155">
    <property type="entry name" value="Biofilm_reg_signaling"/>
</dbReference>
<dbReference type="PROSITE" id="PS50887">
    <property type="entry name" value="GGDEF"/>
    <property type="match status" value="1"/>
</dbReference>
<dbReference type="Pfam" id="PF08447">
    <property type="entry name" value="PAS_3"/>
    <property type="match status" value="1"/>
</dbReference>
<feature type="domain" description="GGDEF" evidence="2">
    <location>
        <begin position="192"/>
        <end position="325"/>
    </location>
</feature>
<dbReference type="Gene3D" id="3.20.20.450">
    <property type="entry name" value="EAL domain"/>
    <property type="match status" value="1"/>
</dbReference>
<dbReference type="RefSeq" id="WP_343766612.1">
    <property type="nucleotide sequence ID" value="NZ_BAAACF010000001.1"/>
</dbReference>
<dbReference type="NCBIfam" id="TIGR00254">
    <property type="entry name" value="GGDEF"/>
    <property type="match status" value="1"/>
</dbReference>
<dbReference type="Proteomes" id="UP001500339">
    <property type="component" value="Unassembled WGS sequence"/>
</dbReference>
<evidence type="ECO:0000259" key="2">
    <source>
        <dbReference type="PROSITE" id="PS50887"/>
    </source>
</evidence>
<dbReference type="SMART" id="SM00052">
    <property type="entry name" value="EAL"/>
    <property type="match status" value="1"/>
</dbReference>
<dbReference type="EMBL" id="BAAACF010000001">
    <property type="protein sequence ID" value="GAA0719076.1"/>
    <property type="molecule type" value="Genomic_DNA"/>
</dbReference>
<dbReference type="Gene3D" id="3.30.450.20">
    <property type="entry name" value="PAS domain"/>
    <property type="match status" value="1"/>
</dbReference>
<dbReference type="SUPFAM" id="SSF55785">
    <property type="entry name" value="PYP-like sensor domain (PAS domain)"/>
    <property type="match status" value="1"/>
</dbReference>
<dbReference type="InterPro" id="IPR043128">
    <property type="entry name" value="Rev_trsase/Diguanyl_cyclase"/>
</dbReference>
<dbReference type="CDD" id="cd01949">
    <property type="entry name" value="GGDEF"/>
    <property type="match status" value="1"/>
</dbReference>
<protein>
    <submittedName>
        <fullName evidence="3">Uncharacterized protein</fullName>
    </submittedName>
</protein>
<dbReference type="SUPFAM" id="SSF55073">
    <property type="entry name" value="Nucleotide cyclase"/>
    <property type="match status" value="1"/>
</dbReference>
<dbReference type="InterPro" id="IPR001633">
    <property type="entry name" value="EAL_dom"/>
</dbReference>
<dbReference type="NCBIfam" id="TIGR00229">
    <property type="entry name" value="sensory_box"/>
    <property type="match status" value="1"/>
</dbReference>
<dbReference type="InterPro" id="IPR000160">
    <property type="entry name" value="GGDEF_dom"/>
</dbReference>
<dbReference type="Pfam" id="PF00990">
    <property type="entry name" value="GGDEF"/>
    <property type="match status" value="1"/>
</dbReference>
<dbReference type="InterPro" id="IPR029787">
    <property type="entry name" value="Nucleotide_cyclase"/>
</dbReference>
<dbReference type="SMART" id="SM00086">
    <property type="entry name" value="PAC"/>
    <property type="match status" value="1"/>
</dbReference>